<proteinExistence type="predicted"/>
<dbReference type="AlphaFoldDB" id="A0A368Z843"/>
<evidence type="ECO:0000313" key="1">
    <source>
        <dbReference type="EMBL" id="RCW88571.1"/>
    </source>
</evidence>
<comment type="caution">
    <text evidence="1">The sequence shown here is derived from an EMBL/GenBank/DDBJ whole genome shotgun (WGS) entry which is preliminary data.</text>
</comment>
<dbReference type="OrthoDB" id="3460651at2"/>
<reference evidence="1 2" key="1">
    <citation type="submission" date="2018-07" db="EMBL/GenBank/DDBJ databases">
        <title>Genomic Encyclopedia of Type Strains, Phase III (KMG-III): the genomes of soil and plant-associated and newly described type strains.</title>
        <authorList>
            <person name="Whitman W."/>
        </authorList>
    </citation>
    <scope>NUCLEOTIDE SEQUENCE [LARGE SCALE GENOMIC DNA]</scope>
    <source>
        <strain evidence="1 2">CECT 8525</strain>
    </source>
</reference>
<dbReference type="Proteomes" id="UP000253345">
    <property type="component" value="Unassembled WGS sequence"/>
</dbReference>
<sequence length="189" mass="21062">MNTITLRDMANIIATSEKRAEEKVFNQLKGLAGRNILTAVPDIYGKKGALLFPQDEIYRARMLLAALDNGFAAEALAKFDSQMRSESREVYPDSKQVERGLHHAIAALAVGTDKWVFQIGQLRVDGELDFSGHWAINGRHGSAPDWLAPPPDGFEYDYAGSFEAVSTIMFTNICQPIFAEIERRKKVES</sequence>
<dbReference type="RefSeq" id="WP_114347335.1">
    <property type="nucleotide sequence ID" value="NZ_QPJL01000001.1"/>
</dbReference>
<dbReference type="EMBL" id="QPJL01000001">
    <property type="protein sequence ID" value="RCW88571.1"/>
    <property type="molecule type" value="Genomic_DNA"/>
</dbReference>
<gene>
    <name evidence="1" type="ORF">DFP89_1013</name>
</gene>
<evidence type="ECO:0000313" key="2">
    <source>
        <dbReference type="Proteomes" id="UP000253345"/>
    </source>
</evidence>
<protein>
    <submittedName>
        <fullName evidence="1">Uncharacterized protein</fullName>
    </submittedName>
</protein>
<keyword evidence="2" id="KW-1185">Reference proteome</keyword>
<name>A0A368Z843_9RHOB</name>
<accession>A0A368Z843</accession>
<organism evidence="1 2">
    <name type="scientific">Paracoccus lutimaris</name>
    <dbReference type="NCBI Taxonomy" id="1490030"/>
    <lineage>
        <taxon>Bacteria</taxon>
        <taxon>Pseudomonadati</taxon>
        <taxon>Pseudomonadota</taxon>
        <taxon>Alphaproteobacteria</taxon>
        <taxon>Rhodobacterales</taxon>
        <taxon>Paracoccaceae</taxon>
        <taxon>Paracoccus</taxon>
    </lineage>
</organism>